<organism evidence="2 4">
    <name type="scientific">Pseudomonas helleri</name>
    <dbReference type="NCBI Taxonomy" id="1608996"/>
    <lineage>
        <taxon>Bacteria</taxon>
        <taxon>Pseudomonadati</taxon>
        <taxon>Pseudomonadota</taxon>
        <taxon>Gammaproteobacteria</taxon>
        <taxon>Pseudomonadales</taxon>
        <taxon>Pseudomonadaceae</taxon>
        <taxon>Pseudomonas</taxon>
    </lineage>
</organism>
<reference evidence="4 5" key="1">
    <citation type="submission" date="2019-10" db="EMBL/GenBank/DDBJ databases">
        <title>Evaluation of single-gene subtyping targets for Pseudomonas.</title>
        <authorList>
            <person name="Reichler S.J."/>
            <person name="Orsi R.H."/>
            <person name="Wiedmann M."/>
            <person name="Martin N.H."/>
            <person name="Murphy S.I."/>
        </authorList>
    </citation>
    <scope>NUCLEOTIDE SEQUENCE [LARGE SCALE GENOMIC DNA]</scope>
    <source>
        <strain evidence="3 5">FSL R10-3254</strain>
        <strain evidence="2 4">FSL R10-3257</strain>
    </source>
</reference>
<evidence type="ECO:0000313" key="3">
    <source>
        <dbReference type="EMBL" id="MQT89915.1"/>
    </source>
</evidence>
<evidence type="ECO:0000256" key="1">
    <source>
        <dbReference type="SAM" id="SignalP"/>
    </source>
</evidence>
<feature type="chain" id="PRO_5036382102" evidence="1">
    <location>
        <begin position="27"/>
        <end position="150"/>
    </location>
</feature>
<comment type="caution">
    <text evidence="2">The sequence shown here is derived from an EMBL/GenBank/DDBJ whole genome shotgun (WGS) entry which is preliminary data.</text>
</comment>
<feature type="signal peptide" evidence="1">
    <location>
        <begin position="1"/>
        <end position="26"/>
    </location>
</feature>
<dbReference type="EMBL" id="WIWJ01000028">
    <property type="protein sequence ID" value="MQT48217.1"/>
    <property type="molecule type" value="Genomic_DNA"/>
</dbReference>
<keyword evidence="1" id="KW-0732">Signal</keyword>
<name>A0A6A7YEH1_9PSED</name>
<dbReference type="AlphaFoldDB" id="A0A6A7YEH1"/>
<evidence type="ECO:0000313" key="5">
    <source>
        <dbReference type="Proteomes" id="UP000489190"/>
    </source>
</evidence>
<evidence type="ECO:0000313" key="4">
    <source>
        <dbReference type="Proteomes" id="UP000441404"/>
    </source>
</evidence>
<proteinExistence type="predicted"/>
<dbReference type="EMBL" id="WIWI01000029">
    <property type="protein sequence ID" value="MQT89915.1"/>
    <property type="molecule type" value="Genomic_DNA"/>
</dbReference>
<protein>
    <submittedName>
        <fullName evidence="2">Uncharacterized protein</fullName>
    </submittedName>
</protein>
<accession>A0A6A7YEH1</accession>
<sequence length="150" mass="16016">MNRLNDVIKTLVFGVGLIALGSAALAADEVLEVEVFNASGHAITPGDDFSWLEDPDNAGHDFVVAPKSSQELMYYLPVARGAEAFTYRQGEQACHFGFGHLTPGEANLNRWAQAKSTGVVAATCAAELIAVPDDDEFIRNGGTRVLFTMG</sequence>
<evidence type="ECO:0000313" key="2">
    <source>
        <dbReference type="EMBL" id="MQT48217.1"/>
    </source>
</evidence>
<dbReference type="Proteomes" id="UP000489190">
    <property type="component" value="Unassembled WGS sequence"/>
</dbReference>
<gene>
    <name evidence="3" type="ORF">GHO39_12330</name>
    <name evidence="2" type="ORF">GHO40_16035</name>
</gene>
<dbReference type="Proteomes" id="UP000441404">
    <property type="component" value="Unassembled WGS sequence"/>
</dbReference>
<dbReference type="RefSeq" id="WP_153328555.1">
    <property type="nucleotide sequence ID" value="NZ_WIWI01000029.1"/>
</dbReference>